<evidence type="ECO:0000313" key="3">
    <source>
        <dbReference type="Proteomes" id="UP001419268"/>
    </source>
</evidence>
<proteinExistence type="predicted"/>
<keyword evidence="1" id="KW-1133">Transmembrane helix</keyword>
<accession>A0AAP0JUJ8</accession>
<protein>
    <submittedName>
        <fullName evidence="2">Uncharacterized protein</fullName>
    </submittedName>
</protein>
<evidence type="ECO:0000313" key="2">
    <source>
        <dbReference type="EMBL" id="KAK9140472.1"/>
    </source>
</evidence>
<evidence type="ECO:0000256" key="1">
    <source>
        <dbReference type="SAM" id="Phobius"/>
    </source>
</evidence>
<dbReference type="Proteomes" id="UP001419268">
    <property type="component" value="Unassembled WGS sequence"/>
</dbReference>
<reference evidence="2 3" key="1">
    <citation type="submission" date="2024-01" db="EMBL/GenBank/DDBJ databases">
        <title>Genome assemblies of Stephania.</title>
        <authorList>
            <person name="Yang L."/>
        </authorList>
    </citation>
    <scope>NUCLEOTIDE SEQUENCE [LARGE SCALE GENOMIC DNA]</scope>
    <source>
        <strain evidence="2">JXDWG</strain>
        <tissue evidence="2">Leaf</tissue>
    </source>
</reference>
<organism evidence="2 3">
    <name type="scientific">Stephania cephalantha</name>
    <dbReference type="NCBI Taxonomy" id="152367"/>
    <lineage>
        <taxon>Eukaryota</taxon>
        <taxon>Viridiplantae</taxon>
        <taxon>Streptophyta</taxon>
        <taxon>Embryophyta</taxon>
        <taxon>Tracheophyta</taxon>
        <taxon>Spermatophyta</taxon>
        <taxon>Magnoliopsida</taxon>
        <taxon>Ranunculales</taxon>
        <taxon>Menispermaceae</taxon>
        <taxon>Menispermoideae</taxon>
        <taxon>Cissampelideae</taxon>
        <taxon>Stephania</taxon>
    </lineage>
</organism>
<gene>
    <name evidence="2" type="ORF">Scep_010153</name>
</gene>
<dbReference type="EMBL" id="JBBNAG010000004">
    <property type="protein sequence ID" value="KAK9140472.1"/>
    <property type="molecule type" value="Genomic_DNA"/>
</dbReference>
<keyword evidence="1" id="KW-0812">Transmembrane</keyword>
<sequence length="50" mass="5162">MNTTIPFPSSSLSAIGALSPLDALSPLVALAHLFLISLPMSLTPSSRTHS</sequence>
<keyword evidence="1" id="KW-0472">Membrane</keyword>
<name>A0AAP0JUJ8_9MAGN</name>
<feature type="transmembrane region" description="Helical" evidence="1">
    <location>
        <begin position="23"/>
        <end position="42"/>
    </location>
</feature>
<dbReference type="AlphaFoldDB" id="A0AAP0JUJ8"/>
<comment type="caution">
    <text evidence="2">The sequence shown here is derived from an EMBL/GenBank/DDBJ whole genome shotgun (WGS) entry which is preliminary data.</text>
</comment>
<keyword evidence="3" id="KW-1185">Reference proteome</keyword>